<name>A0A0P9C4V9_9GAMM</name>
<evidence type="ECO:0000256" key="2">
    <source>
        <dbReference type="ARBA" id="ARBA00007430"/>
    </source>
</evidence>
<dbReference type="RefSeq" id="WP_074471313.1">
    <property type="nucleotide sequence ID" value="NZ_FMUN01000003.1"/>
</dbReference>
<feature type="transmembrane region" description="Helical" evidence="7">
    <location>
        <begin position="203"/>
        <end position="222"/>
    </location>
</feature>
<feature type="transmembrane region" description="Helical" evidence="7">
    <location>
        <begin position="442"/>
        <end position="461"/>
    </location>
</feature>
<evidence type="ECO:0000256" key="6">
    <source>
        <dbReference type="ARBA" id="ARBA00023136"/>
    </source>
</evidence>
<keyword evidence="4 7" id="KW-0812">Transmembrane</keyword>
<dbReference type="PANTHER" id="PTHR30250">
    <property type="entry name" value="PST FAMILY PREDICTED COLANIC ACID TRANSPORTER"/>
    <property type="match status" value="1"/>
</dbReference>
<feature type="transmembrane region" description="Helical" evidence="7">
    <location>
        <begin position="286"/>
        <end position="309"/>
    </location>
</feature>
<evidence type="ECO:0000256" key="1">
    <source>
        <dbReference type="ARBA" id="ARBA00004651"/>
    </source>
</evidence>
<dbReference type="OrthoDB" id="8538786at2"/>
<dbReference type="Pfam" id="PF13440">
    <property type="entry name" value="Polysacc_synt_3"/>
    <property type="match status" value="1"/>
</dbReference>
<feature type="transmembrane region" description="Helical" evidence="7">
    <location>
        <begin position="150"/>
        <end position="167"/>
    </location>
</feature>
<feature type="transmembrane region" description="Helical" evidence="7">
    <location>
        <begin position="173"/>
        <end position="191"/>
    </location>
</feature>
<evidence type="ECO:0000256" key="7">
    <source>
        <dbReference type="SAM" id="Phobius"/>
    </source>
</evidence>
<accession>A0A0P9C4V9</accession>
<evidence type="ECO:0000256" key="4">
    <source>
        <dbReference type="ARBA" id="ARBA00022692"/>
    </source>
</evidence>
<keyword evidence="5 7" id="KW-1133">Transmembrane helix</keyword>
<keyword evidence="3" id="KW-1003">Cell membrane</keyword>
<comment type="similarity">
    <text evidence="2">Belongs to the polysaccharide synthase family.</text>
</comment>
<dbReference type="EMBL" id="FMUN01000003">
    <property type="protein sequence ID" value="SCY12553.1"/>
    <property type="molecule type" value="Genomic_DNA"/>
</dbReference>
<proteinExistence type="inferred from homology"/>
<feature type="transmembrane region" description="Helical" evidence="7">
    <location>
        <begin position="355"/>
        <end position="373"/>
    </location>
</feature>
<dbReference type="Proteomes" id="UP000183104">
    <property type="component" value="Unassembled WGS sequence"/>
</dbReference>
<dbReference type="GO" id="GO:0005886">
    <property type="term" value="C:plasma membrane"/>
    <property type="evidence" value="ECO:0007669"/>
    <property type="project" value="UniProtKB-SubCell"/>
</dbReference>
<gene>
    <name evidence="8" type="ORF">SAMN05661077_1278</name>
</gene>
<dbReference type="PANTHER" id="PTHR30250:SF10">
    <property type="entry name" value="LIPOPOLYSACCHARIDE BIOSYNTHESIS PROTEIN WZXC"/>
    <property type="match status" value="1"/>
</dbReference>
<reference evidence="9" key="1">
    <citation type="submission" date="2016-10" db="EMBL/GenBank/DDBJ databases">
        <authorList>
            <person name="Varghese N."/>
        </authorList>
    </citation>
    <scope>NUCLEOTIDE SEQUENCE [LARGE SCALE GENOMIC DNA]</scope>
    <source>
        <strain evidence="9">HL 19</strain>
    </source>
</reference>
<feature type="transmembrane region" description="Helical" evidence="7">
    <location>
        <begin position="321"/>
        <end position="343"/>
    </location>
</feature>
<evidence type="ECO:0000256" key="3">
    <source>
        <dbReference type="ARBA" id="ARBA00022475"/>
    </source>
</evidence>
<organism evidence="8 9">
    <name type="scientific">Thiohalorhabdus denitrificans</name>
    <dbReference type="NCBI Taxonomy" id="381306"/>
    <lineage>
        <taxon>Bacteria</taxon>
        <taxon>Pseudomonadati</taxon>
        <taxon>Pseudomonadota</taxon>
        <taxon>Gammaproteobacteria</taxon>
        <taxon>Thiohalorhabdales</taxon>
        <taxon>Thiohalorhabdaceae</taxon>
        <taxon>Thiohalorhabdus</taxon>
    </lineage>
</organism>
<comment type="subcellular location">
    <subcellularLocation>
        <location evidence="1">Cell membrane</location>
        <topology evidence="1">Multi-pass membrane protein</topology>
    </subcellularLocation>
</comment>
<feature type="transmembrane region" description="Helical" evidence="7">
    <location>
        <begin position="20"/>
        <end position="38"/>
    </location>
</feature>
<keyword evidence="9" id="KW-1185">Reference proteome</keyword>
<feature type="transmembrane region" description="Helical" evidence="7">
    <location>
        <begin position="410"/>
        <end position="430"/>
    </location>
</feature>
<evidence type="ECO:0000313" key="8">
    <source>
        <dbReference type="EMBL" id="SCY12553.1"/>
    </source>
</evidence>
<feature type="transmembrane region" description="Helical" evidence="7">
    <location>
        <begin position="44"/>
        <end position="68"/>
    </location>
</feature>
<keyword evidence="6 7" id="KW-0472">Membrane</keyword>
<evidence type="ECO:0000313" key="9">
    <source>
        <dbReference type="Proteomes" id="UP000183104"/>
    </source>
</evidence>
<protein>
    <submittedName>
        <fullName evidence="8">Membrane protein involved in the export of O-antigen and teichoic acid</fullName>
    </submittedName>
</protein>
<dbReference type="InterPro" id="IPR050833">
    <property type="entry name" value="Poly_Biosynth_Transport"/>
</dbReference>
<feature type="transmembrane region" description="Helical" evidence="7">
    <location>
        <begin position="80"/>
        <end position="100"/>
    </location>
</feature>
<sequence>MSDIGGRIATGAAWMVGMRVVVRSIGMISTIIVARLLTPEDFGLVALATSIYALVEFLGAFGFGEAIIQRHDADRRHYDTAWTMNMAFGLLALAALALLAKPMAGFFEEPRLEGIVYVLGVVALVDRAYNPGIEFFKKELQMGKIFRLQVTQKVLAFLVTVSLAVYLRSYWALVFGMALGVATFTAMSYWVSPFRPRPSLARLGDLFGFSAWLFLSSILSYFDRKSGPIVIGKLSGASAIGIYSVSQEIANLPTVELVKPLNQALFPGYSKVKNEPATLRRYYLKALSLVALLAMPAATGLALLAPFLVPLLLGGQWDRAIPVMQVLAVSGMAQALAVVNMSIHLALNQPHIATIFNAIKVGILIPALVYAVSRWGVMGAAWSYLGVNFLLVPFRLWVVKRSLSLGLGDLAAVLWRPVAATLVMAAGLQAAEPYLDGVPPGADVAALVAGGALLYAATVLVQWKMAGSPDGGEEYVLGQFRAWMPAFQRYG</sequence>
<feature type="transmembrane region" description="Helical" evidence="7">
    <location>
        <begin position="379"/>
        <end position="398"/>
    </location>
</feature>
<dbReference type="CDD" id="cd13127">
    <property type="entry name" value="MATE_tuaB_like"/>
    <property type="match status" value="1"/>
</dbReference>
<evidence type="ECO:0000256" key="5">
    <source>
        <dbReference type="ARBA" id="ARBA00022989"/>
    </source>
</evidence>
<dbReference type="AlphaFoldDB" id="A0A0P9C4V9"/>
<dbReference type="STRING" id="381306.AN478_07560"/>